<gene>
    <name evidence="2" type="ORF">V8G54_031640</name>
</gene>
<dbReference type="EMBL" id="CP144691">
    <property type="protein sequence ID" value="WVY92552.1"/>
    <property type="molecule type" value="Genomic_DNA"/>
</dbReference>
<evidence type="ECO:0000313" key="3">
    <source>
        <dbReference type="Proteomes" id="UP001374535"/>
    </source>
</evidence>
<feature type="compositionally biased region" description="Basic and acidic residues" evidence="1">
    <location>
        <begin position="92"/>
        <end position="120"/>
    </location>
</feature>
<evidence type="ECO:0000313" key="2">
    <source>
        <dbReference type="EMBL" id="WVY92552.1"/>
    </source>
</evidence>
<accession>A0AAQ3MK16</accession>
<reference evidence="2 3" key="1">
    <citation type="journal article" date="2023" name="Life. Sci Alliance">
        <title>Evolutionary insights into 3D genome organization and epigenetic landscape of Vigna mungo.</title>
        <authorList>
            <person name="Junaid A."/>
            <person name="Singh B."/>
            <person name="Bhatia S."/>
        </authorList>
    </citation>
    <scope>NUCLEOTIDE SEQUENCE [LARGE SCALE GENOMIC DNA]</scope>
    <source>
        <strain evidence="2">Urdbean</strain>
    </source>
</reference>
<organism evidence="2 3">
    <name type="scientific">Vigna mungo</name>
    <name type="common">Black gram</name>
    <name type="synonym">Phaseolus mungo</name>
    <dbReference type="NCBI Taxonomy" id="3915"/>
    <lineage>
        <taxon>Eukaryota</taxon>
        <taxon>Viridiplantae</taxon>
        <taxon>Streptophyta</taxon>
        <taxon>Embryophyta</taxon>
        <taxon>Tracheophyta</taxon>
        <taxon>Spermatophyta</taxon>
        <taxon>Magnoliopsida</taxon>
        <taxon>eudicotyledons</taxon>
        <taxon>Gunneridae</taxon>
        <taxon>Pentapetalae</taxon>
        <taxon>rosids</taxon>
        <taxon>fabids</taxon>
        <taxon>Fabales</taxon>
        <taxon>Fabaceae</taxon>
        <taxon>Papilionoideae</taxon>
        <taxon>50 kb inversion clade</taxon>
        <taxon>NPAAA clade</taxon>
        <taxon>indigoferoid/millettioid clade</taxon>
        <taxon>Phaseoleae</taxon>
        <taxon>Vigna</taxon>
    </lineage>
</organism>
<protein>
    <submittedName>
        <fullName evidence="2">Uncharacterized protein</fullName>
    </submittedName>
</protein>
<feature type="region of interest" description="Disordered" evidence="1">
    <location>
        <begin position="87"/>
        <end position="120"/>
    </location>
</feature>
<sequence>MDKYSSHLKFCIVCGKRTATMPRKKIGKNDYMVWSEIEGKMNVLEGRINGRKNALEGKFDSMETTMEELKVEMRGVHQELQEITHILGRRTRNQDRSSKGSRVGRKEISEDNIEENRGENVTEKERIKLAYIFTKGGASYWFRFWEKKTNNPT</sequence>
<proteinExistence type="predicted"/>
<evidence type="ECO:0000256" key="1">
    <source>
        <dbReference type="SAM" id="MobiDB-lite"/>
    </source>
</evidence>
<dbReference type="Proteomes" id="UP001374535">
    <property type="component" value="Chromosome 10"/>
</dbReference>
<dbReference type="AlphaFoldDB" id="A0AAQ3MK16"/>
<keyword evidence="3" id="KW-1185">Reference proteome</keyword>
<name>A0AAQ3MK16_VIGMU</name>